<name>A0A930GYI6_9FIRM</name>
<proteinExistence type="predicted"/>
<keyword evidence="1" id="KW-1133">Transmembrane helix</keyword>
<feature type="transmembrane region" description="Helical" evidence="1">
    <location>
        <begin position="132"/>
        <end position="150"/>
    </location>
</feature>
<dbReference type="InterPro" id="IPR025671">
    <property type="entry name" value="HXXEE"/>
</dbReference>
<protein>
    <submittedName>
        <fullName evidence="2">HXXEE domain-containing protein</fullName>
    </submittedName>
</protein>
<dbReference type="EMBL" id="JABZRA010000073">
    <property type="protein sequence ID" value="MBF1272941.1"/>
    <property type="molecule type" value="Genomic_DNA"/>
</dbReference>
<evidence type="ECO:0000256" key="1">
    <source>
        <dbReference type="SAM" id="Phobius"/>
    </source>
</evidence>
<comment type="caution">
    <text evidence="2">The sequence shown here is derived from an EMBL/GenBank/DDBJ whole genome shotgun (WGS) entry which is preliminary data.</text>
</comment>
<feature type="transmembrane region" description="Helical" evidence="1">
    <location>
        <begin position="107"/>
        <end position="126"/>
    </location>
</feature>
<dbReference type="RefSeq" id="WP_304071741.1">
    <property type="nucleotide sequence ID" value="NZ_JABZRA010000073.1"/>
</dbReference>
<sequence length="167" mass="19794">MDLIFTYYLLPTLFILHDFEEIIFVPLWKNSKKYKKQNQKYTFFGKVSNGSAFSVGVLEEFVILLIISLICKITDNNELYFGFCVAYTFHLFIHIKMCIQFKGYVPGIYTAVIQIPLMLMIIHHYWENNMSLIGYTLIAMILVYANLHFLHKIMPVIQNFFESRYCQ</sequence>
<keyword evidence="1" id="KW-0472">Membrane</keyword>
<feature type="transmembrane region" description="Helical" evidence="1">
    <location>
        <begin position="6"/>
        <end position="28"/>
    </location>
</feature>
<reference evidence="2" key="1">
    <citation type="submission" date="2020-04" db="EMBL/GenBank/DDBJ databases">
        <title>Deep metagenomics examines the oral microbiome during advanced dental caries in children, revealing novel taxa and co-occurrences with host molecules.</title>
        <authorList>
            <person name="Baker J.L."/>
            <person name="Morton J.T."/>
            <person name="Dinis M."/>
            <person name="Alvarez R."/>
            <person name="Tran N.C."/>
            <person name="Knight R."/>
            <person name="Edlund A."/>
        </authorList>
    </citation>
    <scope>NUCLEOTIDE SEQUENCE</scope>
    <source>
        <strain evidence="2">JCVI_38_bin.19</strain>
    </source>
</reference>
<evidence type="ECO:0000313" key="2">
    <source>
        <dbReference type="EMBL" id="MBF1272941.1"/>
    </source>
</evidence>
<feature type="transmembrane region" description="Helical" evidence="1">
    <location>
        <begin position="79"/>
        <end position="95"/>
    </location>
</feature>
<dbReference type="AlphaFoldDB" id="A0A930GYI6"/>
<dbReference type="Proteomes" id="UP000775770">
    <property type="component" value="Unassembled WGS sequence"/>
</dbReference>
<feature type="transmembrane region" description="Helical" evidence="1">
    <location>
        <begin position="49"/>
        <end position="67"/>
    </location>
</feature>
<evidence type="ECO:0000313" key="3">
    <source>
        <dbReference type="Proteomes" id="UP000775770"/>
    </source>
</evidence>
<keyword evidence="1" id="KW-0812">Transmembrane</keyword>
<gene>
    <name evidence="2" type="ORF">HXM90_05925</name>
</gene>
<accession>A0A930GYI6</accession>
<dbReference type="Pfam" id="PF13787">
    <property type="entry name" value="HXXEE"/>
    <property type="match status" value="1"/>
</dbReference>
<organism evidence="2 3">
    <name type="scientific">Oribacterium sinus</name>
    <dbReference type="NCBI Taxonomy" id="237576"/>
    <lineage>
        <taxon>Bacteria</taxon>
        <taxon>Bacillati</taxon>
        <taxon>Bacillota</taxon>
        <taxon>Clostridia</taxon>
        <taxon>Lachnospirales</taxon>
        <taxon>Lachnospiraceae</taxon>
        <taxon>Oribacterium</taxon>
    </lineage>
</organism>